<dbReference type="EMBL" id="LGRX02034401">
    <property type="protein sequence ID" value="KAK3237908.1"/>
    <property type="molecule type" value="Genomic_DNA"/>
</dbReference>
<accession>A0AAE0ER68</accession>
<protein>
    <submittedName>
        <fullName evidence="2">Uncharacterized protein</fullName>
    </submittedName>
</protein>
<comment type="caution">
    <text evidence="2">The sequence shown here is derived from an EMBL/GenBank/DDBJ whole genome shotgun (WGS) entry which is preliminary data.</text>
</comment>
<keyword evidence="3" id="KW-1185">Reference proteome</keyword>
<dbReference type="Proteomes" id="UP001190700">
    <property type="component" value="Unassembled WGS sequence"/>
</dbReference>
<name>A0AAE0ER68_9CHLO</name>
<feature type="region of interest" description="Disordered" evidence="1">
    <location>
        <begin position="93"/>
        <end position="156"/>
    </location>
</feature>
<gene>
    <name evidence="2" type="ORF">CYMTET_52048</name>
</gene>
<dbReference type="AlphaFoldDB" id="A0AAE0ER68"/>
<sequence length="210" mass="22482">MTDLSRFLRASGFKDSVGYTFNNEEAEADFSVLLAGLRHVLFAISYQEVAKLLDLYHDYDAFHVTINDLLTTMSPHVLREDALAFYHETSLTNPGDGSLEDQSKHAVLTRSAPPTPADSPVDPDTPPSGGARPKGPANPRMKAPPRPSAPARASPATVASVTVAPEEAPAVMMMLIAAAFIGGNDDEQWPAFAPHKKYWVPQIQGSGGAA</sequence>
<organism evidence="2 3">
    <name type="scientific">Cymbomonas tetramitiformis</name>
    <dbReference type="NCBI Taxonomy" id="36881"/>
    <lineage>
        <taxon>Eukaryota</taxon>
        <taxon>Viridiplantae</taxon>
        <taxon>Chlorophyta</taxon>
        <taxon>Pyramimonadophyceae</taxon>
        <taxon>Pyramimonadales</taxon>
        <taxon>Pyramimonadaceae</taxon>
        <taxon>Cymbomonas</taxon>
    </lineage>
</organism>
<evidence type="ECO:0000313" key="2">
    <source>
        <dbReference type="EMBL" id="KAK3237908.1"/>
    </source>
</evidence>
<proteinExistence type="predicted"/>
<evidence type="ECO:0000313" key="3">
    <source>
        <dbReference type="Proteomes" id="UP001190700"/>
    </source>
</evidence>
<evidence type="ECO:0000256" key="1">
    <source>
        <dbReference type="SAM" id="MobiDB-lite"/>
    </source>
</evidence>
<reference evidence="2 3" key="1">
    <citation type="journal article" date="2015" name="Genome Biol. Evol.">
        <title>Comparative Genomics of a Bacterivorous Green Alga Reveals Evolutionary Causalities and Consequences of Phago-Mixotrophic Mode of Nutrition.</title>
        <authorList>
            <person name="Burns J.A."/>
            <person name="Paasch A."/>
            <person name="Narechania A."/>
            <person name="Kim E."/>
        </authorList>
    </citation>
    <scope>NUCLEOTIDE SEQUENCE [LARGE SCALE GENOMIC DNA]</scope>
    <source>
        <strain evidence="2 3">PLY_AMNH</strain>
    </source>
</reference>